<dbReference type="Proteomes" id="UP000546162">
    <property type="component" value="Unassembled WGS sequence"/>
</dbReference>
<dbReference type="Pfam" id="PF02687">
    <property type="entry name" value="FtsX"/>
    <property type="match status" value="1"/>
</dbReference>
<feature type="transmembrane region" description="Helical" evidence="6">
    <location>
        <begin position="277"/>
        <end position="297"/>
    </location>
</feature>
<keyword evidence="3 6" id="KW-0812">Transmembrane</keyword>
<keyword evidence="5 6" id="KW-0472">Membrane</keyword>
<feature type="transmembrane region" description="Helical" evidence="6">
    <location>
        <begin position="361"/>
        <end position="387"/>
    </location>
</feature>
<feature type="transmembrane region" description="Helical" evidence="6">
    <location>
        <begin position="961"/>
        <end position="986"/>
    </location>
</feature>
<comment type="caution">
    <text evidence="8">The sequence shown here is derived from an EMBL/GenBank/DDBJ whole genome shotgun (WGS) entry which is preliminary data.</text>
</comment>
<dbReference type="GO" id="GO:0005886">
    <property type="term" value="C:plasma membrane"/>
    <property type="evidence" value="ECO:0007669"/>
    <property type="project" value="UniProtKB-SubCell"/>
</dbReference>
<reference evidence="8 9" key="1">
    <citation type="submission" date="2020-08" db="EMBL/GenBank/DDBJ databases">
        <title>Sequencing the genomes of 1000 actinobacteria strains.</title>
        <authorList>
            <person name="Klenk H.-P."/>
        </authorList>
    </citation>
    <scope>NUCLEOTIDE SEQUENCE [LARGE SCALE GENOMIC DNA]</scope>
    <source>
        <strain evidence="8 9">DSM 45809</strain>
    </source>
</reference>
<dbReference type="InterPro" id="IPR003838">
    <property type="entry name" value="ABC3_permease_C"/>
</dbReference>
<evidence type="ECO:0000256" key="2">
    <source>
        <dbReference type="ARBA" id="ARBA00022475"/>
    </source>
</evidence>
<evidence type="ECO:0000256" key="3">
    <source>
        <dbReference type="ARBA" id="ARBA00022692"/>
    </source>
</evidence>
<evidence type="ECO:0000256" key="1">
    <source>
        <dbReference type="ARBA" id="ARBA00004651"/>
    </source>
</evidence>
<organism evidence="8 9">
    <name type="scientific">Actinoplanes octamycinicus</name>
    <dbReference type="NCBI Taxonomy" id="135948"/>
    <lineage>
        <taxon>Bacteria</taxon>
        <taxon>Bacillati</taxon>
        <taxon>Actinomycetota</taxon>
        <taxon>Actinomycetes</taxon>
        <taxon>Micromonosporales</taxon>
        <taxon>Micromonosporaceae</taxon>
        <taxon>Actinoplanes</taxon>
    </lineage>
</organism>
<gene>
    <name evidence="8" type="ORF">BJY16_009225</name>
</gene>
<name>A0A7W7H895_9ACTN</name>
<feature type="transmembrane region" description="Helical" evidence="6">
    <location>
        <begin position="868"/>
        <end position="890"/>
    </location>
</feature>
<feature type="transmembrane region" description="Helical" evidence="6">
    <location>
        <begin position="318"/>
        <end position="341"/>
    </location>
</feature>
<evidence type="ECO:0000256" key="4">
    <source>
        <dbReference type="ARBA" id="ARBA00022989"/>
    </source>
</evidence>
<keyword evidence="4 6" id="KW-1133">Transmembrane helix</keyword>
<evidence type="ECO:0000313" key="8">
    <source>
        <dbReference type="EMBL" id="MBB4745766.1"/>
    </source>
</evidence>
<protein>
    <recommendedName>
        <fullName evidence="7">ABC3 transporter permease C-terminal domain-containing protein</fullName>
    </recommendedName>
</protein>
<dbReference type="EMBL" id="JACHNB010000001">
    <property type="protein sequence ID" value="MBB4745766.1"/>
    <property type="molecule type" value="Genomic_DNA"/>
</dbReference>
<feature type="transmembrane region" description="Helical" evidence="6">
    <location>
        <begin position="490"/>
        <end position="509"/>
    </location>
</feature>
<accession>A0A7W7H895</accession>
<keyword evidence="9" id="KW-1185">Reference proteome</keyword>
<evidence type="ECO:0000256" key="5">
    <source>
        <dbReference type="ARBA" id="ARBA00023136"/>
    </source>
</evidence>
<sequence length="997" mass="101539">MLALVLGAVRTRTAQVLTILALTVVATAVAAAGPWYAAAATARAAEADLAAAPAAQRMLSLRQGAITDGDAAGALEDFQASVRPKLPFALEEPVFGLVKPLNVGSAPASPVLAAAYREQFCDRATLDGPCPRRPGEAAISRDAAQRLGLGLGDRLALVNNPGQDPLVLTVVARYTTVEPDGPYWSDSLYRKDQGLDPAFTPLSTFAAEVLQAPTLTLDGQIPDRLFRGAGGFDLAAELRQADARLAAAKVRLVTTSAGLLVTLHRDRQTIRDGVATAAVQTLILTWFAIGLAGRYTGRDRRADAALLKLRGSTRLGTLRLVWGQHLVPLLAGALLGAPAGYLLARTLAGPVTSPDDQRTALLLSAVAVAAVLLGGLLVLAVLEALVLRRPVPDLLRGAGAAATSGWRSGLVDLLLVAVAAAAVYQSRAGGAEAGLARAAPALLALAVALLLARLLTRAADRGGAAWVRGGRLAAGLTALRVSRQPGTDRVVALLVVAVAVFLSAAGAWAGERAARDDRSVAEQGAPRVLRVQAANRTALLTAVRAADPGGTTAMAVVVDTTSEPRVLSVDSARFAAVADHGPLDVTPPGTGDAGPGLPLVTGDRLTVRVRRDGPAPVRLTLTLRQDRNGVPVPVPFGVLRAGEQQVSAPVKGCATAPGCRIVRWTVTGAGASGEEAGAAPDGSAVVVRDMSQANPAANLLGPAELGDVLRWRAGTAGAALDVSTADGALRLAPDRNAMRLPVAGAEAWAADVTLPLPVLLAGPGPTGWQLDDPVLQLGNGPIPISVRDRLPALPVLGRSGVLTDLDALRRLTGDAEPPGDYQVWLAAGAPDRLVTALTTAGLQVTGDSTRAGRFARLGQQGPAAVTRFGLLAGGAALLLAAATCAVAAAVDRRSAGDQLRALRVQGLATRVAVTVGYAGTAAPILAGLLGGTVAALLTGPLTGTRVPAFTDGWDVLPLPPVLGGAALGLGLVTASALLGLTGWLAVQPLVRRLRAGL</sequence>
<feature type="transmembrane region" description="Helical" evidence="6">
    <location>
        <begin position="911"/>
        <end position="941"/>
    </location>
</feature>
<evidence type="ECO:0000256" key="6">
    <source>
        <dbReference type="SAM" id="Phobius"/>
    </source>
</evidence>
<dbReference type="RefSeq" id="WP_185046119.1">
    <property type="nucleotide sequence ID" value="NZ_BAABFG010000005.1"/>
</dbReference>
<feature type="domain" description="ABC3 transporter permease C-terminal" evidence="7">
    <location>
        <begin position="277"/>
        <end position="381"/>
    </location>
</feature>
<comment type="subcellular location">
    <subcellularLocation>
        <location evidence="1">Cell membrane</location>
        <topology evidence="1">Multi-pass membrane protein</topology>
    </subcellularLocation>
</comment>
<evidence type="ECO:0000313" key="9">
    <source>
        <dbReference type="Proteomes" id="UP000546162"/>
    </source>
</evidence>
<feature type="transmembrane region" description="Helical" evidence="6">
    <location>
        <begin position="438"/>
        <end position="456"/>
    </location>
</feature>
<keyword evidence="2" id="KW-1003">Cell membrane</keyword>
<dbReference type="AlphaFoldDB" id="A0A7W7H895"/>
<proteinExistence type="predicted"/>
<evidence type="ECO:0000259" key="7">
    <source>
        <dbReference type="Pfam" id="PF02687"/>
    </source>
</evidence>